<dbReference type="InterPro" id="IPR018060">
    <property type="entry name" value="HTH_AraC"/>
</dbReference>
<dbReference type="AlphaFoldDB" id="A0A385TIL8"/>
<evidence type="ECO:0000256" key="1">
    <source>
        <dbReference type="ARBA" id="ARBA00023015"/>
    </source>
</evidence>
<sequence>MYRLLIVDNEEIIVNHLYEIFRGIDHLDLDVYKAYGGEEAIEWLNRTRIDIVLTDIDMPHIDGLQLMEEIFRSWPQCRVIFLTGHSEFRYVYKAIQYQDVSYILKTEDIDKVIQVVEETVSKIRQEIKTEDLIREAKEQINIALNLFQEDYLLGMLKGNRGILANQAQFEEMSIPLNVQWPVALVVGKIDKFSDSTGYMQKMQQIYAVRQIMQRYLATRVNFMIVLDDSHRFVIFIQPKESLSATGTVNEETIQQTFNKTVSFLKGILEVIQSACQETIGIPISFTIGSQADGWESVSDKYHSLHHLLNYRIGLENTVLLIDDVVSHDESDEAGNVQGLKEEDPEGERLARVLKSNDLSLIEQYLEAGQRSKYFEALELLLAPIKDVRTKNNAFAQEIYYTVSLYLMSYINRWALNEKIEAQLGQNRLMRIDFFDNWSEASLFLTELSSALFDMQKVEQKKRADHIIDFLQEYIRNHLDEDLSLVRLAEQVYLNPSYLSRIYKQETGNNLTEFIDSTRLMQAKRLLKNENLRIGEVARRVGYETASSFTRFFKKATGCSPQEYKEKHMIQP</sequence>
<keyword evidence="3" id="KW-0804">Transcription</keyword>
<proteinExistence type="predicted"/>
<dbReference type="InterPro" id="IPR018062">
    <property type="entry name" value="HTH_AraC-typ_CS"/>
</dbReference>
<dbReference type="SMART" id="SM00448">
    <property type="entry name" value="REC"/>
    <property type="match status" value="1"/>
</dbReference>
<dbReference type="CDD" id="cd17536">
    <property type="entry name" value="REC_YesN-like"/>
    <property type="match status" value="1"/>
</dbReference>
<keyword evidence="4" id="KW-0597">Phosphoprotein</keyword>
<dbReference type="PROSITE" id="PS01124">
    <property type="entry name" value="HTH_ARAC_FAMILY_2"/>
    <property type="match status" value="1"/>
</dbReference>
<dbReference type="Proteomes" id="UP000266552">
    <property type="component" value="Chromosome"/>
</dbReference>
<dbReference type="InterPro" id="IPR001789">
    <property type="entry name" value="Sig_transdc_resp-reg_receiver"/>
</dbReference>
<dbReference type="Pfam" id="PF12833">
    <property type="entry name" value="HTH_18"/>
    <property type="match status" value="1"/>
</dbReference>
<dbReference type="SUPFAM" id="SSF52172">
    <property type="entry name" value="CheY-like"/>
    <property type="match status" value="1"/>
</dbReference>
<protein>
    <submittedName>
        <fullName evidence="7">Response regulator</fullName>
    </submittedName>
</protein>
<reference evidence="7 8" key="1">
    <citation type="submission" date="2018-09" db="EMBL/GenBank/DDBJ databases">
        <title>Genome Sequence of Paenibacillus lautus Strain E7593-69, Azo Dye-Degrading Bacteria, Isolated from Commercial Tattoo Inks.</title>
        <authorList>
            <person name="Nho S.W."/>
            <person name="Kim S.-J."/>
            <person name="Kweon O."/>
            <person name="Cerniglia C.E."/>
        </authorList>
    </citation>
    <scope>NUCLEOTIDE SEQUENCE [LARGE SCALE GENOMIC DNA]</scope>
    <source>
        <strain evidence="7 8">E7593-69</strain>
    </source>
</reference>
<dbReference type="KEGG" id="plw:D5F53_14105"/>
<keyword evidence="1" id="KW-0805">Transcription regulation</keyword>
<evidence type="ECO:0000256" key="3">
    <source>
        <dbReference type="ARBA" id="ARBA00023163"/>
    </source>
</evidence>
<evidence type="ECO:0000313" key="7">
    <source>
        <dbReference type="EMBL" id="AYB44350.1"/>
    </source>
</evidence>
<dbReference type="GO" id="GO:0003700">
    <property type="term" value="F:DNA-binding transcription factor activity"/>
    <property type="evidence" value="ECO:0007669"/>
    <property type="project" value="InterPro"/>
</dbReference>
<name>A0A385TIL8_PAELA</name>
<dbReference type="PROSITE" id="PS00041">
    <property type="entry name" value="HTH_ARAC_FAMILY_1"/>
    <property type="match status" value="1"/>
</dbReference>
<dbReference type="RefSeq" id="WP_119848250.1">
    <property type="nucleotide sequence ID" value="NZ_CP032412.1"/>
</dbReference>
<evidence type="ECO:0000259" key="5">
    <source>
        <dbReference type="PROSITE" id="PS01124"/>
    </source>
</evidence>
<dbReference type="Gene3D" id="3.40.50.2300">
    <property type="match status" value="1"/>
</dbReference>
<evidence type="ECO:0000256" key="2">
    <source>
        <dbReference type="ARBA" id="ARBA00023125"/>
    </source>
</evidence>
<feature type="domain" description="HTH araC/xylS-type" evidence="5">
    <location>
        <begin position="468"/>
        <end position="566"/>
    </location>
</feature>
<dbReference type="GO" id="GO:0043565">
    <property type="term" value="F:sequence-specific DNA binding"/>
    <property type="evidence" value="ECO:0007669"/>
    <property type="project" value="InterPro"/>
</dbReference>
<organism evidence="7 8">
    <name type="scientific">Paenibacillus lautus</name>
    <name type="common">Bacillus lautus</name>
    <dbReference type="NCBI Taxonomy" id="1401"/>
    <lineage>
        <taxon>Bacteria</taxon>
        <taxon>Bacillati</taxon>
        <taxon>Bacillota</taxon>
        <taxon>Bacilli</taxon>
        <taxon>Bacillales</taxon>
        <taxon>Paenibacillaceae</taxon>
        <taxon>Paenibacillus</taxon>
    </lineage>
</organism>
<dbReference type="PROSITE" id="PS50110">
    <property type="entry name" value="RESPONSE_REGULATORY"/>
    <property type="match status" value="1"/>
</dbReference>
<dbReference type="PANTHER" id="PTHR43280:SF28">
    <property type="entry name" value="HTH-TYPE TRANSCRIPTIONAL ACTIVATOR RHAS"/>
    <property type="match status" value="1"/>
</dbReference>
<dbReference type="InterPro" id="IPR011006">
    <property type="entry name" value="CheY-like_superfamily"/>
</dbReference>
<feature type="modified residue" description="4-aspartylphosphate" evidence="4">
    <location>
        <position position="55"/>
    </location>
</feature>
<dbReference type="PANTHER" id="PTHR43280">
    <property type="entry name" value="ARAC-FAMILY TRANSCRIPTIONAL REGULATOR"/>
    <property type="match status" value="1"/>
</dbReference>
<keyword evidence="2" id="KW-0238">DNA-binding</keyword>
<accession>A0A385TIL8</accession>
<dbReference type="SUPFAM" id="SSF46689">
    <property type="entry name" value="Homeodomain-like"/>
    <property type="match status" value="2"/>
</dbReference>
<dbReference type="Pfam" id="PF00072">
    <property type="entry name" value="Response_reg"/>
    <property type="match status" value="1"/>
</dbReference>
<gene>
    <name evidence="7" type="ORF">D5F53_14105</name>
</gene>
<dbReference type="PRINTS" id="PR00032">
    <property type="entry name" value="HTHARAC"/>
</dbReference>
<evidence type="ECO:0000256" key="4">
    <source>
        <dbReference type="PROSITE-ProRule" id="PRU00169"/>
    </source>
</evidence>
<dbReference type="Gene3D" id="1.10.10.60">
    <property type="entry name" value="Homeodomain-like"/>
    <property type="match status" value="2"/>
</dbReference>
<feature type="domain" description="Response regulatory" evidence="6">
    <location>
        <begin position="3"/>
        <end position="120"/>
    </location>
</feature>
<dbReference type="EMBL" id="CP032412">
    <property type="protein sequence ID" value="AYB44350.1"/>
    <property type="molecule type" value="Genomic_DNA"/>
</dbReference>
<keyword evidence="8" id="KW-1185">Reference proteome</keyword>
<evidence type="ECO:0000313" key="8">
    <source>
        <dbReference type="Proteomes" id="UP000266552"/>
    </source>
</evidence>
<dbReference type="SMART" id="SM00342">
    <property type="entry name" value="HTH_ARAC"/>
    <property type="match status" value="1"/>
</dbReference>
<dbReference type="InterPro" id="IPR009057">
    <property type="entry name" value="Homeodomain-like_sf"/>
</dbReference>
<evidence type="ECO:0000259" key="6">
    <source>
        <dbReference type="PROSITE" id="PS50110"/>
    </source>
</evidence>
<dbReference type="InterPro" id="IPR020449">
    <property type="entry name" value="Tscrpt_reg_AraC-type_HTH"/>
</dbReference>
<dbReference type="GO" id="GO:0000160">
    <property type="term" value="P:phosphorelay signal transduction system"/>
    <property type="evidence" value="ECO:0007669"/>
    <property type="project" value="InterPro"/>
</dbReference>